<proteinExistence type="predicted"/>
<dbReference type="EMBL" id="GBXM01089310">
    <property type="protein sequence ID" value="JAH19267.1"/>
    <property type="molecule type" value="Transcribed_RNA"/>
</dbReference>
<reference evidence="1" key="1">
    <citation type="submission" date="2014-11" db="EMBL/GenBank/DDBJ databases">
        <authorList>
            <person name="Amaro Gonzalez C."/>
        </authorList>
    </citation>
    <scope>NUCLEOTIDE SEQUENCE</scope>
</reference>
<name>A0A0E9QS77_ANGAN</name>
<reference evidence="1" key="2">
    <citation type="journal article" date="2015" name="Fish Shellfish Immunol.">
        <title>Early steps in the European eel (Anguilla anguilla)-Vibrio vulnificus interaction in the gills: Role of the RtxA13 toxin.</title>
        <authorList>
            <person name="Callol A."/>
            <person name="Pajuelo D."/>
            <person name="Ebbesson L."/>
            <person name="Teles M."/>
            <person name="MacKenzie S."/>
            <person name="Amaro C."/>
        </authorList>
    </citation>
    <scope>NUCLEOTIDE SEQUENCE</scope>
</reference>
<organism evidence="1">
    <name type="scientific">Anguilla anguilla</name>
    <name type="common">European freshwater eel</name>
    <name type="synonym">Muraena anguilla</name>
    <dbReference type="NCBI Taxonomy" id="7936"/>
    <lineage>
        <taxon>Eukaryota</taxon>
        <taxon>Metazoa</taxon>
        <taxon>Chordata</taxon>
        <taxon>Craniata</taxon>
        <taxon>Vertebrata</taxon>
        <taxon>Euteleostomi</taxon>
        <taxon>Actinopterygii</taxon>
        <taxon>Neopterygii</taxon>
        <taxon>Teleostei</taxon>
        <taxon>Anguilliformes</taxon>
        <taxon>Anguillidae</taxon>
        <taxon>Anguilla</taxon>
    </lineage>
</organism>
<evidence type="ECO:0000313" key="1">
    <source>
        <dbReference type="EMBL" id="JAH19267.1"/>
    </source>
</evidence>
<dbReference type="AlphaFoldDB" id="A0A0E9QS77"/>
<protein>
    <submittedName>
        <fullName evidence="1">Uncharacterized protein</fullName>
    </submittedName>
</protein>
<sequence>MKFFSCLKYTSVAVADVFNYRQVQQTAAQQLKQ</sequence>
<accession>A0A0E9QS77</accession>